<keyword evidence="10" id="KW-1185">Reference proteome</keyword>
<dbReference type="SUPFAM" id="SSF74650">
    <property type="entry name" value="Galactose mutarotase-like"/>
    <property type="match status" value="1"/>
</dbReference>
<dbReference type="InterPro" id="IPR047215">
    <property type="entry name" value="Galactose_mutarotase-like"/>
</dbReference>
<dbReference type="PIRSF" id="PIRSF005096">
    <property type="entry name" value="GALM"/>
    <property type="match status" value="1"/>
</dbReference>
<keyword evidence="6 8" id="KW-0413">Isomerase</keyword>
<dbReference type="PANTHER" id="PTHR10091">
    <property type="entry name" value="ALDOSE-1-EPIMERASE"/>
    <property type="match status" value="1"/>
</dbReference>
<dbReference type="GO" id="GO:0016853">
    <property type="term" value="F:isomerase activity"/>
    <property type="evidence" value="ECO:0007669"/>
    <property type="project" value="UniProtKB-KW"/>
</dbReference>
<dbReference type="Pfam" id="PF01263">
    <property type="entry name" value="Aldose_epim"/>
    <property type="match status" value="1"/>
</dbReference>
<dbReference type="EC" id="5.1.3.3" evidence="8"/>
<dbReference type="PANTHER" id="PTHR10091:SF0">
    <property type="entry name" value="GALACTOSE MUTAROTASE"/>
    <property type="match status" value="1"/>
</dbReference>
<dbReference type="RefSeq" id="WP_379848678.1">
    <property type="nucleotide sequence ID" value="NZ_JBHSMA010000008.1"/>
</dbReference>
<comment type="catalytic activity">
    <reaction evidence="8">
        <text>alpha-D-glucose = beta-D-glucose</text>
        <dbReference type="Rhea" id="RHEA:10264"/>
        <dbReference type="ChEBI" id="CHEBI:15903"/>
        <dbReference type="ChEBI" id="CHEBI:17925"/>
        <dbReference type="EC" id="5.1.3.3"/>
    </reaction>
</comment>
<keyword evidence="7 8" id="KW-0119">Carbohydrate metabolism</keyword>
<evidence type="ECO:0000256" key="3">
    <source>
        <dbReference type="ARBA" id="ARBA00006206"/>
    </source>
</evidence>
<evidence type="ECO:0000256" key="4">
    <source>
        <dbReference type="ARBA" id="ARBA00011245"/>
    </source>
</evidence>
<comment type="similarity">
    <text evidence="3 8">Belongs to the aldose epimerase family.</text>
</comment>
<name>A0ABW0IE75_9BACT</name>
<dbReference type="Proteomes" id="UP001596106">
    <property type="component" value="Unassembled WGS sequence"/>
</dbReference>
<dbReference type="InterPro" id="IPR011013">
    <property type="entry name" value="Gal_mutarotase_sf_dom"/>
</dbReference>
<evidence type="ECO:0000256" key="2">
    <source>
        <dbReference type="ARBA" id="ARBA00005028"/>
    </source>
</evidence>
<dbReference type="InterPro" id="IPR015443">
    <property type="entry name" value="Aldose_1-epimerase"/>
</dbReference>
<proteinExistence type="inferred from homology"/>
<gene>
    <name evidence="9" type="ORF">ACFPMF_20880</name>
</gene>
<dbReference type="EMBL" id="JBHSMA010000008">
    <property type="protein sequence ID" value="MFC5411790.1"/>
    <property type="molecule type" value="Genomic_DNA"/>
</dbReference>
<organism evidence="9 10">
    <name type="scientific">Larkinella bovis</name>
    <dbReference type="NCBI Taxonomy" id="683041"/>
    <lineage>
        <taxon>Bacteria</taxon>
        <taxon>Pseudomonadati</taxon>
        <taxon>Bacteroidota</taxon>
        <taxon>Cytophagia</taxon>
        <taxon>Cytophagales</taxon>
        <taxon>Spirosomataceae</taxon>
        <taxon>Larkinella</taxon>
    </lineage>
</organism>
<comment type="caution">
    <text evidence="9">The sequence shown here is derived from an EMBL/GenBank/DDBJ whole genome shotgun (WGS) entry which is preliminary data.</text>
</comment>
<comment type="cofactor">
    <cofactor evidence="1">
        <name>Ca(2+)</name>
        <dbReference type="ChEBI" id="CHEBI:29108"/>
    </cofactor>
</comment>
<keyword evidence="5" id="KW-0106">Calcium</keyword>
<dbReference type="InterPro" id="IPR008183">
    <property type="entry name" value="Aldose_1/G6P_1-epimerase"/>
</dbReference>
<evidence type="ECO:0000256" key="6">
    <source>
        <dbReference type="ARBA" id="ARBA00023235"/>
    </source>
</evidence>
<evidence type="ECO:0000256" key="7">
    <source>
        <dbReference type="ARBA" id="ARBA00023277"/>
    </source>
</evidence>
<dbReference type="NCBIfam" id="NF008277">
    <property type="entry name" value="PRK11055.1"/>
    <property type="match status" value="1"/>
</dbReference>
<sequence>MKKQAGRSVFLGTLVGFASLVGLLGFAGKNRVEKDGETAPQRAEIRKERFGQTADGTPVDLFTLDNKNGMVVKITNFGATITSIAVPDKNRQPGDVVLGFDNLTNYLSGQPYLGALLGRYGSFIGHGRFSIDGKAYQLATNAGTNHLHGGKVGFDKKVWQAQEIRSGQHIGLRMSYRSPDGEEGFPGQLDASVTFTLNARNELRIDYGARTDQKTHVNLTHHNYFDLSAGQASTIRQHEVRIDADRYVVMDSKMVPTGELRTVKNTALDFTKPTAIGARLDQLPGAYDHNFVLNRPDDGKLRLAATVWEPVSGRLLEVSTTEPGLELATANWLNGKLKGKENRAYASQAGFLLYPQHLPDSPNQPSFPSTLLEPGKVYRQTTVYRFSVKNGK</sequence>
<dbReference type="Gene3D" id="2.70.98.10">
    <property type="match status" value="1"/>
</dbReference>
<evidence type="ECO:0000256" key="5">
    <source>
        <dbReference type="ARBA" id="ARBA00022837"/>
    </source>
</evidence>
<reference evidence="10" key="1">
    <citation type="journal article" date="2019" name="Int. J. Syst. Evol. Microbiol.">
        <title>The Global Catalogue of Microorganisms (GCM) 10K type strain sequencing project: providing services to taxonomists for standard genome sequencing and annotation.</title>
        <authorList>
            <consortium name="The Broad Institute Genomics Platform"/>
            <consortium name="The Broad Institute Genome Sequencing Center for Infectious Disease"/>
            <person name="Wu L."/>
            <person name="Ma J."/>
        </authorList>
    </citation>
    <scope>NUCLEOTIDE SEQUENCE [LARGE SCALE GENOMIC DNA]</scope>
    <source>
        <strain evidence="10">CCUG 55250</strain>
    </source>
</reference>
<protein>
    <recommendedName>
        <fullName evidence="8">Aldose 1-epimerase</fullName>
        <ecNumber evidence="8">5.1.3.3</ecNumber>
    </recommendedName>
</protein>
<evidence type="ECO:0000256" key="8">
    <source>
        <dbReference type="PIRNR" id="PIRNR005096"/>
    </source>
</evidence>
<evidence type="ECO:0000313" key="9">
    <source>
        <dbReference type="EMBL" id="MFC5411790.1"/>
    </source>
</evidence>
<dbReference type="CDD" id="cd09019">
    <property type="entry name" value="galactose_mutarotase_like"/>
    <property type="match status" value="1"/>
</dbReference>
<accession>A0ABW0IE75</accession>
<evidence type="ECO:0000256" key="1">
    <source>
        <dbReference type="ARBA" id="ARBA00001913"/>
    </source>
</evidence>
<evidence type="ECO:0000313" key="10">
    <source>
        <dbReference type="Proteomes" id="UP001596106"/>
    </source>
</evidence>
<comment type="subunit">
    <text evidence="4">Monomer.</text>
</comment>
<dbReference type="InterPro" id="IPR014718">
    <property type="entry name" value="GH-type_carb-bd"/>
</dbReference>
<comment type="pathway">
    <text evidence="2 8">Carbohydrate metabolism; hexose metabolism.</text>
</comment>